<evidence type="ECO:0000256" key="1">
    <source>
        <dbReference type="SAM" id="Phobius"/>
    </source>
</evidence>
<dbReference type="SUPFAM" id="SSF48371">
    <property type="entry name" value="ARM repeat"/>
    <property type="match status" value="1"/>
</dbReference>
<dbReference type="InterPro" id="IPR016024">
    <property type="entry name" value="ARM-type_fold"/>
</dbReference>
<protein>
    <submittedName>
        <fullName evidence="2">HEAT repeat domain-containing protein</fullName>
    </submittedName>
</protein>
<sequence length="394" mass="43869">MWMEPIEQADTVLIVLGVAIAGGFAALFAMRNRYAASADRMQTNLEQQRDYFAYLSANIDGPAPLLPPPGRLNPLQLKAVQSKLLEWIETIGGSHRDKLTALCRELGLVELELRRLRSFKHGERIEAAYHLGVMRPPECTGELLKLLEQEGGEPTAFVVARAAAKCADSLDDLYRLLRLLAQYHPDARRLIADIAASSSLDTAPLYARLLRIETDETLLLIALTGLSGRIEAEAFEALEPHLLSGHKEIRIKSAHLLLQYPHLLSSERIGELIRHPDWEIRAAAVKTAGWQQLESQLEALVQSLTDEQWWVRHYSAKSLSQLGFSGFEALCEAAAAGSSEHGTAGELALEAVHEELDRAAAEASRETRQIPRYNRLNFTFRRIVGEPGIRRHAN</sequence>
<evidence type="ECO:0000313" key="3">
    <source>
        <dbReference type="Proteomes" id="UP000293142"/>
    </source>
</evidence>
<dbReference type="EMBL" id="SIRE01000024">
    <property type="protein sequence ID" value="TBL72442.1"/>
    <property type="molecule type" value="Genomic_DNA"/>
</dbReference>
<keyword evidence="3" id="KW-1185">Reference proteome</keyword>
<keyword evidence="1" id="KW-0812">Transmembrane</keyword>
<dbReference type="InterPro" id="IPR011989">
    <property type="entry name" value="ARM-like"/>
</dbReference>
<feature type="transmembrane region" description="Helical" evidence="1">
    <location>
        <begin position="12"/>
        <end position="30"/>
    </location>
</feature>
<gene>
    <name evidence="2" type="ORF">EYB31_29115</name>
</gene>
<evidence type="ECO:0000313" key="2">
    <source>
        <dbReference type="EMBL" id="TBL72442.1"/>
    </source>
</evidence>
<organism evidence="2 3">
    <name type="scientific">Paenibacillus thalictri</name>
    <dbReference type="NCBI Taxonomy" id="2527873"/>
    <lineage>
        <taxon>Bacteria</taxon>
        <taxon>Bacillati</taxon>
        <taxon>Bacillota</taxon>
        <taxon>Bacilli</taxon>
        <taxon>Bacillales</taxon>
        <taxon>Paenibacillaceae</taxon>
        <taxon>Paenibacillus</taxon>
    </lineage>
</organism>
<reference evidence="2 3" key="1">
    <citation type="submission" date="2019-02" db="EMBL/GenBank/DDBJ databases">
        <title>Paenibacillus sp. nov., isolated from surface-sterilized tissue of Thalictrum simplex L.</title>
        <authorList>
            <person name="Tuo L."/>
        </authorList>
    </citation>
    <scope>NUCLEOTIDE SEQUENCE [LARGE SCALE GENOMIC DNA]</scope>
    <source>
        <strain evidence="2 3">N2SHLJ1</strain>
    </source>
</reference>
<dbReference type="Pfam" id="PF13646">
    <property type="entry name" value="HEAT_2"/>
    <property type="match status" value="1"/>
</dbReference>
<dbReference type="Proteomes" id="UP000293142">
    <property type="component" value="Unassembled WGS sequence"/>
</dbReference>
<dbReference type="RefSeq" id="WP_131017011.1">
    <property type="nucleotide sequence ID" value="NZ_SIRE01000024.1"/>
</dbReference>
<dbReference type="OrthoDB" id="2112914at2"/>
<dbReference type="Gene3D" id="1.25.10.10">
    <property type="entry name" value="Leucine-rich Repeat Variant"/>
    <property type="match status" value="1"/>
</dbReference>
<dbReference type="AlphaFoldDB" id="A0A4Q9DK59"/>
<proteinExistence type="predicted"/>
<keyword evidence="1" id="KW-0472">Membrane</keyword>
<name>A0A4Q9DK59_9BACL</name>
<comment type="caution">
    <text evidence="2">The sequence shown here is derived from an EMBL/GenBank/DDBJ whole genome shotgun (WGS) entry which is preliminary data.</text>
</comment>
<keyword evidence="1" id="KW-1133">Transmembrane helix</keyword>
<accession>A0A4Q9DK59</accession>